<comment type="subcellular location">
    <subcellularLocation>
        <location evidence="1 9">Endoplasmic reticulum membrane</location>
        <topology evidence="1 9">Multi-pass membrane protein</topology>
    </subcellularLocation>
</comment>
<dbReference type="PRINTS" id="PR00071">
    <property type="entry name" value="HMGCOARDTASE"/>
</dbReference>
<dbReference type="InterPro" id="IPR053958">
    <property type="entry name" value="HMGCR/SNAP/NPC1-like_SSD"/>
</dbReference>
<dbReference type="PROSITE" id="PS50156">
    <property type="entry name" value="SSD"/>
    <property type="match status" value="1"/>
</dbReference>
<dbReference type="InterPro" id="IPR000731">
    <property type="entry name" value="SSD"/>
</dbReference>
<evidence type="ECO:0000256" key="6">
    <source>
        <dbReference type="ARBA" id="ARBA00022989"/>
    </source>
</evidence>
<dbReference type="SUPFAM" id="SSF56542">
    <property type="entry name" value="Substrate-binding domain of HMG-CoA reductase"/>
    <property type="match status" value="1"/>
</dbReference>
<feature type="transmembrane region" description="Helical" evidence="9">
    <location>
        <begin position="451"/>
        <end position="473"/>
    </location>
</feature>
<dbReference type="PANTHER" id="PTHR10572">
    <property type="entry name" value="3-HYDROXY-3-METHYLGLUTARYL-COENZYME A REDUCTASE"/>
    <property type="match status" value="1"/>
</dbReference>
<feature type="region of interest" description="Disordered" evidence="10">
    <location>
        <begin position="191"/>
        <end position="213"/>
    </location>
</feature>
<evidence type="ECO:0000256" key="9">
    <source>
        <dbReference type="RuleBase" id="RU361219"/>
    </source>
</evidence>
<evidence type="ECO:0000256" key="5">
    <source>
        <dbReference type="ARBA" id="ARBA00022857"/>
    </source>
</evidence>
<dbReference type="InterPro" id="IPR002202">
    <property type="entry name" value="HMG_CoA_Rdtase"/>
</dbReference>
<evidence type="ECO:0000256" key="3">
    <source>
        <dbReference type="ARBA" id="ARBA00022692"/>
    </source>
</evidence>
<proteinExistence type="inferred from homology"/>
<sequence length="1156" mass="118412">MPATTANARAAGAAARAVRPAVQRAIRSPLETLVGAFVVAAACYAGLLGIGRATGDTAAAAAPPPTAVLHNGTVAAAATAAGAGVRRGRAASVVRLERLVVAAPAASAAGGAGVLTRAGLRAALALEAAAAGIEVADAAGGALRLRDVCGSGECVAAAPGALWAHDARALAADADPLATVGAALCAGGPGGPAPGPGGPSGGPRGLAPGPGGPGGPAAAAAFAGLECAGGRARAASALVVAVALNVTTPAQRRFARVWRLRAAALHVPALLPRDAPLRVLSVLPDGSRALNASLAVELLASYVENSNQSDLLVLAISFLLMHATFIMLFTNMRRIGSKFSLGFAVMLSSTFALIAALLATRLSGIALNVFQLVEAIPFFVVSVGFEKPYVLSRAVVEAANAPSDAPFREKIWSGVESVAGSLLADYTFEIVLLVLGGLSGINGVLGQFCFFAAYLLFFDCVFLFTFYVAVLTLKLELKRIYIKDTHPHSPTDAVLLHPGSGVMELPSKKLARSDDPASADSMIPRAKLLMILTFLTYHALNASGTFDDMAASLPKISNAPAPAAEPLLRALAAQTAALGVGDVEVIVPPPHVMHPMRLDPDWIDPSSSAAGAGSDAASTFSIISPTFLLILWIFSMLVVVGFISYRWQRPPADSIAAEDVQPEPEAEPAEIKPAEVKPAEARPVETQPAPAKPAPAKPSDEKIDPLVARLKADGAASLSDDEILALVDAGKIPSYALEKTLGDFTRAVHIRRVIVSRSTKADLASSMLPVEHYDYSKVLGVCCENVIGYLPLPVGVAGPITIDGDVYQVPMATTEGCLVASTSRGCKAISMGGGANTVLTADGMSRGPVMSFPSAVRAGEVKAWADGDGFQIIKDAFESTSRFARLQSLKIRLAGRLLFARFVTKTGDAMGMNMISKGVEKALAEMQARFPEMQIIALSGNYCTDKKPAAINWIDGRGKSVVAEAVIPGKVVTTVLKTTVAALVELNISKNLIGSAMAGSVGGFNAHAANILTAVFLATGQDPAQNVESSQCMTLMEAVNDGQDLYISCTMPCIEVGTVGGGTGLGPQSACLDMLGVRGPNADSPGANAQRLARIICAAVMAGELSLCAALAAGHLVKSHMIHNRGTAHASPAASSAQAAPVAPAAEPVVGSCIKS</sequence>
<dbReference type="PROSITE" id="PS01192">
    <property type="entry name" value="HMG_COA_REDUCTASE_3"/>
    <property type="match status" value="1"/>
</dbReference>
<dbReference type="PROSITE" id="PS50065">
    <property type="entry name" value="HMG_COA_REDUCTASE_4"/>
    <property type="match status" value="1"/>
</dbReference>
<dbReference type="Gene3D" id="3.30.70.420">
    <property type="entry name" value="Hydroxymethylglutaryl-CoA reductase, class I/II, NAD/NADP-binding domain"/>
    <property type="match status" value="1"/>
</dbReference>
<comment type="caution">
    <text evidence="12">The sequence shown here is derived from an EMBL/GenBank/DDBJ whole genome shotgun (WGS) entry which is preliminary data.</text>
</comment>
<keyword evidence="3 9" id="KW-0812">Transmembrane</keyword>
<feature type="compositionally biased region" description="Basic and acidic residues" evidence="10">
    <location>
        <begin position="669"/>
        <end position="683"/>
    </location>
</feature>
<dbReference type="GO" id="GO:0004420">
    <property type="term" value="F:hydroxymethylglutaryl-CoA reductase (NADPH) activity"/>
    <property type="evidence" value="ECO:0007669"/>
    <property type="project" value="UniProtKB-EC"/>
</dbReference>
<evidence type="ECO:0000259" key="11">
    <source>
        <dbReference type="PROSITE" id="PS50156"/>
    </source>
</evidence>
<keyword evidence="13" id="KW-1185">Reference proteome</keyword>
<keyword evidence="5 9" id="KW-0521">NADP</keyword>
<dbReference type="Pfam" id="PF12349">
    <property type="entry name" value="Sterol-sensing"/>
    <property type="match status" value="1"/>
</dbReference>
<dbReference type="Gene3D" id="1.10.3270.10">
    <property type="entry name" value="HMGR, N-terminal domain"/>
    <property type="match status" value="1"/>
</dbReference>
<organism evidence="12 13">
    <name type="scientific">Polyrhizophydium stewartii</name>
    <dbReference type="NCBI Taxonomy" id="2732419"/>
    <lineage>
        <taxon>Eukaryota</taxon>
        <taxon>Fungi</taxon>
        <taxon>Fungi incertae sedis</taxon>
        <taxon>Chytridiomycota</taxon>
        <taxon>Chytridiomycota incertae sedis</taxon>
        <taxon>Chytridiomycetes</taxon>
        <taxon>Rhizophydiales</taxon>
        <taxon>Rhizophydiales incertae sedis</taxon>
        <taxon>Polyrhizophydium</taxon>
    </lineage>
</organism>
<dbReference type="SUPFAM" id="SSF55035">
    <property type="entry name" value="NAD-binding domain of HMG-CoA reductase"/>
    <property type="match status" value="1"/>
</dbReference>
<dbReference type="EC" id="1.1.1.34" evidence="9"/>
<evidence type="ECO:0000313" key="13">
    <source>
        <dbReference type="Proteomes" id="UP001527925"/>
    </source>
</evidence>
<dbReference type="PROSITE" id="PS00066">
    <property type="entry name" value="HMG_COA_REDUCTASE_1"/>
    <property type="match status" value="1"/>
</dbReference>
<dbReference type="Pfam" id="PF00368">
    <property type="entry name" value="HMG-CoA_red"/>
    <property type="match status" value="1"/>
</dbReference>
<feature type="transmembrane region" description="Helical" evidence="9">
    <location>
        <begin position="341"/>
        <end position="359"/>
    </location>
</feature>
<gene>
    <name evidence="12" type="primary">HMG1</name>
    <name evidence="12" type="ORF">HK105_208529</name>
</gene>
<evidence type="ECO:0000256" key="7">
    <source>
        <dbReference type="ARBA" id="ARBA00023002"/>
    </source>
</evidence>
<dbReference type="PROSITE" id="PS00318">
    <property type="entry name" value="HMG_COA_REDUCTASE_2"/>
    <property type="match status" value="1"/>
</dbReference>
<dbReference type="InterPro" id="IPR023282">
    <property type="entry name" value="HMG_CoA_Rdtase_N"/>
</dbReference>
<dbReference type="InterPro" id="IPR009029">
    <property type="entry name" value="HMG_CoA_Rdtase_sub-bd_dom_sf"/>
</dbReference>
<feature type="transmembrane region" description="Helical" evidence="9">
    <location>
        <begin position="627"/>
        <end position="647"/>
    </location>
</feature>
<evidence type="ECO:0000256" key="1">
    <source>
        <dbReference type="ARBA" id="ARBA00004477"/>
    </source>
</evidence>
<reference evidence="12 13" key="1">
    <citation type="submission" date="2023-09" db="EMBL/GenBank/DDBJ databases">
        <title>Pangenome analysis of Batrachochytrium dendrobatidis and related Chytrids.</title>
        <authorList>
            <person name="Yacoub M.N."/>
            <person name="Stajich J.E."/>
            <person name="James T.Y."/>
        </authorList>
    </citation>
    <scope>NUCLEOTIDE SEQUENCE [LARGE SCALE GENOMIC DNA]</scope>
    <source>
        <strain evidence="12 13">JEL0888</strain>
    </source>
</reference>
<keyword evidence="4 9" id="KW-0256">Endoplasmic reticulum</keyword>
<evidence type="ECO:0000256" key="4">
    <source>
        <dbReference type="ARBA" id="ARBA00022824"/>
    </source>
</evidence>
<dbReference type="Gene3D" id="3.90.770.10">
    <property type="entry name" value="3-hydroxy-3-methylglutaryl-coenzyme A Reductase, Chain A, domain 2"/>
    <property type="match status" value="1"/>
</dbReference>
<dbReference type="InterPro" id="IPR023076">
    <property type="entry name" value="HMG_CoA_Rdtase_CS"/>
</dbReference>
<keyword evidence="8 9" id="KW-0472">Membrane</keyword>
<protein>
    <recommendedName>
        <fullName evidence="9">3-hydroxy-3-methylglutaryl coenzyme A reductase</fullName>
        <shortName evidence="9">HMG-CoA reductase</shortName>
        <ecNumber evidence="9">1.1.1.34</ecNumber>
    </recommendedName>
</protein>
<evidence type="ECO:0000256" key="2">
    <source>
        <dbReference type="ARBA" id="ARBA00007661"/>
    </source>
</evidence>
<comment type="pathway">
    <text evidence="9">Metabolic intermediate biosynthesis; (R)-mevalonate biosynthesis; (R)-mevalonate from acetyl-CoA: step 3/3.</text>
</comment>
<evidence type="ECO:0000256" key="8">
    <source>
        <dbReference type="ARBA" id="ARBA00023136"/>
    </source>
</evidence>
<name>A0ABR4MXF3_9FUNG</name>
<feature type="transmembrane region" description="Helical" evidence="9">
    <location>
        <begin position="311"/>
        <end position="329"/>
    </location>
</feature>
<dbReference type="Proteomes" id="UP001527925">
    <property type="component" value="Unassembled WGS sequence"/>
</dbReference>
<dbReference type="CDD" id="cd00643">
    <property type="entry name" value="HMG-CoA_reductase_classI"/>
    <property type="match status" value="1"/>
</dbReference>
<dbReference type="EMBL" id="JADGIZ020000081">
    <property type="protein sequence ID" value="KAL2911982.1"/>
    <property type="molecule type" value="Genomic_DNA"/>
</dbReference>
<keyword evidence="7 9" id="KW-0560">Oxidoreductase</keyword>
<dbReference type="InterPro" id="IPR004554">
    <property type="entry name" value="HMG_CoA_Rdtase_eu_arc"/>
</dbReference>
<feature type="transmembrane region" description="Helical" evidence="9">
    <location>
        <begin position="426"/>
        <end position="445"/>
    </location>
</feature>
<dbReference type="InterPro" id="IPR023074">
    <property type="entry name" value="HMG_CoA_Rdtase_cat_sf"/>
</dbReference>
<feature type="compositionally biased region" description="Gly residues" evidence="10">
    <location>
        <begin position="198"/>
        <end position="213"/>
    </location>
</feature>
<feature type="domain" description="SSD" evidence="11">
    <location>
        <begin position="310"/>
        <end position="473"/>
    </location>
</feature>
<dbReference type="NCBIfam" id="TIGR00533">
    <property type="entry name" value="HMG_CoA_R_NADP"/>
    <property type="match status" value="1"/>
</dbReference>
<comment type="similarity">
    <text evidence="2 9">Belongs to the HMG-CoA reductase family.</text>
</comment>
<evidence type="ECO:0000256" key="10">
    <source>
        <dbReference type="SAM" id="MobiDB-lite"/>
    </source>
</evidence>
<comment type="catalytic activity">
    <reaction evidence="9">
        <text>(R)-mevalonate + 2 NADP(+) + CoA = (3S)-3-hydroxy-3-methylglutaryl-CoA + 2 NADPH + 2 H(+)</text>
        <dbReference type="Rhea" id="RHEA:15989"/>
        <dbReference type="ChEBI" id="CHEBI:15378"/>
        <dbReference type="ChEBI" id="CHEBI:36464"/>
        <dbReference type="ChEBI" id="CHEBI:43074"/>
        <dbReference type="ChEBI" id="CHEBI:57287"/>
        <dbReference type="ChEBI" id="CHEBI:57783"/>
        <dbReference type="ChEBI" id="CHEBI:58349"/>
        <dbReference type="EC" id="1.1.1.34"/>
    </reaction>
</comment>
<evidence type="ECO:0000313" key="12">
    <source>
        <dbReference type="EMBL" id="KAL2911982.1"/>
    </source>
</evidence>
<dbReference type="InterPro" id="IPR009023">
    <property type="entry name" value="HMG_CoA_Rdtase_NAD(P)-bd_sf"/>
</dbReference>
<keyword evidence="6 9" id="KW-1133">Transmembrane helix</keyword>
<accession>A0ABR4MXF3</accession>
<feature type="region of interest" description="Disordered" evidence="10">
    <location>
        <begin position="656"/>
        <end position="700"/>
    </location>
</feature>
<dbReference type="PANTHER" id="PTHR10572:SF24">
    <property type="entry name" value="3-HYDROXY-3-METHYLGLUTARYL-COENZYME A REDUCTASE"/>
    <property type="match status" value="1"/>
</dbReference>